<dbReference type="STRING" id="1209989.TepRe1_0177"/>
<protein>
    <submittedName>
        <fullName evidence="2">Spore cortex biosynthesis protein, YabQ-like protein</fullName>
    </submittedName>
</protein>
<feature type="transmembrane region" description="Helical" evidence="1">
    <location>
        <begin position="12"/>
        <end position="30"/>
    </location>
</feature>
<dbReference type="Proteomes" id="UP000010802">
    <property type="component" value="Chromosome"/>
</dbReference>
<dbReference type="HOGENOM" id="CLU_113225_4_0_9"/>
<feature type="transmembrane region" description="Helical" evidence="1">
    <location>
        <begin position="71"/>
        <end position="87"/>
    </location>
</feature>
<dbReference type="KEGG" id="tae:TepiRe1_0191"/>
<sequence length="145" mass="17042">MSLWEIKPQVILIMTSLIIGLVTGLLFDIYRRIRNLLSPGLYLTVLGDLCFWAIITIITFTSLLDVSSGQVRGYIFLCIMLGLSFYLRFISRYVIYFFIELDILASIIVRKMLSFINKIYKCKFFRIVGRIYSDARRIFLKTKRK</sequence>
<keyword evidence="1" id="KW-0472">Membrane</keyword>
<dbReference type="OrthoDB" id="1685240at2"/>
<keyword evidence="3" id="KW-1185">Reference proteome</keyword>
<dbReference type="Pfam" id="PF09578">
    <property type="entry name" value="Spore_YabQ"/>
    <property type="match status" value="1"/>
</dbReference>
<proteinExistence type="predicted"/>
<evidence type="ECO:0000313" key="3">
    <source>
        <dbReference type="Proteomes" id="UP000010802"/>
    </source>
</evidence>
<dbReference type="eggNOG" id="ENOG5032EXZ">
    <property type="taxonomic scope" value="Bacteria"/>
</dbReference>
<keyword evidence="1" id="KW-0812">Transmembrane</keyword>
<keyword evidence="1" id="KW-1133">Transmembrane helix</keyword>
<dbReference type="EMBL" id="HF563609">
    <property type="protein sequence ID" value="CDI40318.1"/>
    <property type="molecule type" value="Genomic_DNA"/>
</dbReference>
<dbReference type="NCBIfam" id="TIGR02893">
    <property type="entry name" value="spore_yabQ"/>
    <property type="match status" value="1"/>
</dbReference>
<reference evidence="3" key="1">
    <citation type="journal article" date="2013" name="Genome Announc.">
        <title>First genome sequence of a syntrophic acetate-oxidizing bacterium, Tepidanaerobacter acetatoxydans strain Re1.</title>
        <authorList>
            <person name="Manzoor S."/>
            <person name="Bongcam-Rudloff E."/>
            <person name="Schnurer A."/>
            <person name="Muller B."/>
        </authorList>
    </citation>
    <scope>NUCLEOTIDE SEQUENCE [LARGE SCALE GENOMIC DNA]</scope>
    <source>
        <strain evidence="3">Re1</strain>
    </source>
</reference>
<dbReference type="AlphaFoldDB" id="F4LSS3"/>
<evidence type="ECO:0000313" key="2">
    <source>
        <dbReference type="EMBL" id="CDI40318.1"/>
    </source>
</evidence>
<evidence type="ECO:0000256" key="1">
    <source>
        <dbReference type="SAM" id="Phobius"/>
    </source>
</evidence>
<dbReference type="RefSeq" id="WP_013777310.1">
    <property type="nucleotide sequence ID" value="NC_015519.1"/>
</dbReference>
<name>F4LSS3_TEPAE</name>
<dbReference type="InterPro" id="IPR019074">
    <property type="entry name" value="YabQ"/>
</dbReference>
<gene>
    <name evidence="2" type="ordered locus">TEPIRE1_0191</name>
</gene>
<accession>F4LSS3</accession>
<dbReference type="KEGG" id="tep:TepRe1_0177"/>
<organism evidence="2 3">
    <name type="scientific">Tepidanaerobacter acetatoxydans (strain DSM 21804 / JCM 16047 / Re1)</name>
    <dbReference type="NCBI Taxonomy" id="1209989"/>
    <lineage>
        <taxon>Bacteria</taxon>
        <taxon>Bacillati</taxon>
        <taxon>Bacillota</taxon>
        <taxon>Clostridia</taxon>
        <taxon>Thermosediminibacterales</taxon>
        <taxon>Tepidanaerobacteraceae</taxon>
        <taxon>Tepidanaerobacter</taxon>
    </lineage>
</organism>
<feature type="transmembrane region" description="Helical" evidence="1">
    <location>
        <begin position="42"/>
        <end position="64"/>
    </location>
</feature>